<dbReference type="CDD" id="cd01949">
    <property type="entry name" value="GGDEF"/>
    <property type="match status" value="1"/>
</dbReference>
<dbReference type="Pfam" id="PF13487">
    <property type="entry name" value="HD_5"/>
    <property type="match status" value="1"/>
</dbReference>
<dbReference type="PROSITE" id="PS50110">
    <property type="entry name" value="RESPONSE_REGULATORY"/>
    <property type="match status" value="1"/>
</dbReference>
<dbReference type="Gene3D" id="3.30.70.270">
    <property type="match status" value="1"/>
</dbReference>
<dbReference type="SUPFAM" id="SSF109604">
    <property type="entry name" value="HD-domain/PDEase-like"/>
    <property type="match status" value="1"/>
</dbReference>
<evidence type="ECO:0000313" key="7">
    <source>
        <dbReference type="EMBL" id="MEQ2385338.1"/>
    </source>
</evidence>
<keyword evidence="3" id="KW-0597">Phosphoprotein</keyword>
<evidence type="ECO:0000259" key="5">
    <source>
        <dbReference type="PROSITE" id="PS50887"/>
    </source>
</evidence>
<dbReference type="SUPFAM" id="SSF55073">
    <property type="entry name" value="Nucleotide cyclase"/>
    <property type="match status" value="1"/>
</dbReference>
<dbReference type="Pfam" id="PF00990">
    <property type="entry name" value="GGDEF"/>
    <property type="match status" value="1"/>
</dbReference>
<dbReference type="InterPro" id="IPR000160">
    <property type="entry name" value="GGDEF_dom"/>
</dbReference>
<dbReference type="InterPro" id="IPR037522">
    <property type="entry name" value="HD_GYP_dom"/>
</dbReference>
<dbReference type="InterPro" id="IPR003607">
    <property type="entry name" value="HD/PDEase_dom"/>
</dbReference>
<keyword evidence="8" id="KW-1185">Reference proteome</keyword>
<dbReference type="SMART" id="SM00448">
    <property type="entry name" value="REC"/>
    <property type="match status" value="1"/>
</dbReference>
<feature type="domain" description="HD-GYP" evidence="6">
    <location>
        <begin position="142"/>
        <end position="352"/>
    </location>
</feature>
<evidence type="ECO:0000256" key="2">
    <source>
        <dbReference type="ARBA" id="ARBA00024867"/>
    </source>
</evidence>
<gene>
    <name evidence="7" type="ORF">WMO20_05240</name>
</gene>
<dbReference type="CDD" id="cd00077">
    <property type="entry name" value="HDc"/>
    <property type="match status" value="1"/>
</dbReference>
<dbReference type="Gene3D" id="3.40.50.2300">
    <property type="match status" value="1"/>
</dbReference>
<dbReference type="SUPFAM" id="SSF52172">
    <property type="entry name" value="CheY-like"/>
    <property type="match status" value="1"/>
</dbReference>
<name>A0ABV1C1Y7_9FIRM</name>
<feature type="domain" description="Response regulatory" evidence="4">
    <location>
        <begin position="6"/>
        <end position="122"/>
    </location>
</feature>
<keyword evidence="7" id="KW-0808">Transferase</keyword>
<keyword evidence="7" id="KW-0548">Nucleotidyltransferase</keyword>
<dbReference type="Proteomes" id="UP001465119">
    <property type="component" value="Unassembled WGS sequence"/>
</dbReference>
<dbReference type="GO" id="GO:0052621">
    <property type="term" value="F:diguanylate cyclase activity"/>
    <property type="evidence" value="ECO:0007669"/>
    <property type="project" value="UniProtKB-EC"/>
</dbReference>
<dbReference type="Gene3D" id="1.10.3210.10">
    <property type="entry name" value="Hypothetical protein af1432"/>
    <property type="match status" value="1"/>
</dbReference>
<organism evidence="7 8">
    <name type="scientific">Faecalibacterium intestinale</name>
    <dbReference type="NCBI Taxonomy" id="3133155"/>
    <lineage>
        <taxon>Bacteria</taxon>
        <taxon>Bacillati</taxon>
        <taxon>Bacillota</taxon>
        <taxon>Clostridia</taxon>
        <taxon>Eubacteriales</taxon>
        <taxon>Oscillospiraceae</taxon>
        <taxon>Faecalibacterium</taxon>
    </lineage>
</organism>
<dbReference type="PANTHER" id="PTHR45228">
    <property type="entry name" value="CYCLIC DI-GMP PHOSPHODIESTERASE TM_0186-RELATED"/>
    <property type="match status" value="1"/>
</dbReference>
<dbReference type="SMART" id="SM00267">
    <property type="entry name" value="GGDEF"/>
    <property type="match status" value="1"/>
</dbReference>
<dbReference type="Pfam" id="PF00072">
    <property type="entry name" value="Response_reg"/>
    <property type="match status" value="1"/>
</dbReference>
<evidence type="ECO:0000313" key="8">
    <source>
        <dbReference type="Proteomes" id="UP001465119"/>
    </source>
</evidence>
<dbReference type="PANTHER" id="PTHR45228:SF8">
    <property type="entry name" value="TWO-COMPONENT RESPONSE REGULATOR-RELATED"/>
    <property type="match status" value="1"/>
</dbReference>
<protein>
    <recommendedName>
        <fullName evidence="1">Stage 0 sporulation protein A homolog</fullName>
    </recommendedName>
</protein>
<dbReference type="PROSITE" id="PS51832">
    <property type="entry name" value="HD_GYP"/>
    <property type="match status" value="1"/>
</dbReference>
<comment type="function">
    <text evidence="2">May play the central regulatory role in sporulation. It may be an element of the effector pathway responsible for the activation of sporulation genes in response to nutritional stress. Spo0A may act in concert with spo0H (a sigma factor) to control the expression of some genes that are critical to the sporulation process.</text>
</comment>
<dbReference type="EMBL" id="JBBMEN010000004">
    <property type="protein sequence ID" value="MEQ2385338.1"/>
    <property type="molecule type" value="Genomic_DNA"/>
</dbReference>
<dbReference type="InterPro" id="IPR043128">
    <property type="entry name" value="Rev_trsase/Diguanyl_cyclase"/>
</dbReference>
<sequence>MNEKPKILITDDSEINRALLKEILGDGYDYLEAEDGAAAVEQMRQRTDISLLLLDLMMPGMDGFDVLRVMKYHAWLDEIPVIVISATEDTANIERAYDLGVTDYIRRPFERIMVLRRVKNVLMLYAKQKRLTRLVTDQVYEKEHNSVLMISILSHVVEFRNSESGLHVLHIRTLTDLLLHRLVQKTDRYQLDESDIARISTASALHDIGKIVIPEEILNKPGRLTAEEFAIIKNHTVAGAQMLQDLGQAIVQDEPLLQVAHAICRWHHERWDGNGYPDRLKGDEIPIAAQVVALADVYDALTSERCYKHAYDHDTALRMILNGECGAFNPLLLDCLQKSSEQLRTELTRSEWDRGFRQETHRLSEEILHREALPRENHSQLLLEQEKERTDFYAAQCGGIRFDYDLLAGSVTVYDYHAEPMQQKTVTDFAQGRGLGFLNEQDRRKLSKAISRATPEAPDVVLPVMVQRDGKPRLHRMALHTIWSGAGVRRCVNVLGQLTDEQHRVEHQAELLTALDPEEDPAHFLRRLQGIFDVVRLVDPGHRKVLTLDSDGILTEKPGSCHMVWNRDTRCENCISAKAYARKTILNKIEFKDEEAYFVISKYIEVGGRGCMLEMVTRLTDGRWLDMGGHRLLLDRCDGMERSAFVDPLTGAYTRRYFDKFLASGEMSGGVAMIDVDQFKAVNDSFGHLVGDEALKTVAEAMQNCLRQTDILIRYGGDEFLLLMPQSRPNGVESVIRRVQDAVQAARVPSHPELRLSVSIGGVCDVQPLTEAIRQADVRMYRNKENG</sequence>
<dbReference type="InterPro" id="IPR029787">
    <property type="entry name" value="Nucleotide_cyclase"/>
</dbReference>
<dbReference type="InterPro" id="IPR052020">
    <property type="entry name" value="Cyclic_di-GMP/3'3'-cGAMP_PDE"/>
</dbReference>
<evidence type="ECO:0000259" key="4">
    <source>
        <dbReference type="PROSITE" id="PS50110"/>
    </source>
</evidence>
<accession>A0ABV1C1Y7</accession>
<feature type="modified residue" description="4-aspartylphosphate" evidence="3">
    <location>
        <position position="55"/>
    </location>
</feature>
<evidence type="ECO:0000256" key="1">
    <source>
        <dbReference type="ARBA" id="ARBA00018672"/>
    </source>
</evidence>
<reference evidence="7 8" key="1">
    <citation type="submission" date="2024-03" db="EMBL/GenBank/DDBJ databases">
        <title>Human intestinal bacterial collection.</title>
        <authorList>
            <person name="Pauvert C."/>
            <person name="Hitch T.C.A."/>
            <person name="Clavel T."/>
        </authorList>
    </citation>
    <scope>NUCLEOTIDE SEQUENCE [LARGE SCALE GENOMIC DNA]</scope>
    <source>
        <strain evidence="7 8">CLA-AA-H281</strain>
    </source>
</reference>
<dbReference type="InterPro" id="IPR011006">
    <property type="entry name" value="CheY-like_superfamily"/>
</dbReference>
<dbReference type="InterPro" id="IPR001789">
    <property type="entry name" value="Sig_transdc_resp-reg_receiver"/>
</dbReference>
<dbReference type="PROSITE" id="PS50887">
    <property type="entry name" value="GGDEF"/>
    <property type="match status" value="1"/>
</dbReference>
<proteinExistence type="predicted"/>
<evidence type="ECO:0000256" key="3">
    <source>
        <dbReference type="PROSITE-ProRule" id="PRU00169"/>
    </source>
</evidence>
<comment type="caution">
    <text evidence="7">The sequence shown here is derived from an EMBL/GenBank/DDBJ whole genome shotgun (WGS) entry which is preliminary data.</text>
</comment>
<dbReference type="RefSeq" id="WP_349186050.1">
    <property type="nucleotide sequence ID" value="NZ_JBBMEN010000004.1"/>
</dbReference>
<feature type="domain" description="GGDEF" evidence="5">
    <location>
        <begin position="667"/>
        <end position="787"/>
    </location>
</feature>
<evidence type="ECO:0000259" key="6">
    <source>
        <dbReference type="PROSITE" id="PS51832"/>
    </source>
</evidence>
<dbReference type="NCBIfam" id="TIGR00254">
    <property type="entry name" value="GGDEF"/>
    <property type="match status" value="1"/>
</dbReference>